<keyword evidence="14" id="KW-1185">Reference proteome</keyword>
<protein>
    <recommendedName>
        <fullName evidence="9">Uroporphyrinogen-III synthase</fullName>
        <ecNumber evidence="3">4.2.1.75</ecNumber>
    </recommendedName>
    <alternativeName>
        <fullName evidence="8">Hydroxymethylbilane hydrolyase [cyclizing]</fullName>
    </alternativeName>
    <alternativeName>
        <fullName evidence="7">Uroporphyrinogen-III cosynthase</fullName>
    </alternativeName>
</protein>
<evidence type="ECO:0000313" key="13">
    <source>
        <dbReference type="Ensembl" id="ENSJJAP00000003085.1"/>
    </source>
</evidence>
<gene>
    <name evidence="13" type="primary">Uros</name>
</gene>
<dbReference type="GO" id="GO:0005829">
    <property type="term" value="C:cytosol"/>
    <property type="evidence" value="ECO:0007669"/>
    <property type="project" value="Ensembl"/>
</dbReference>
<proteinExistence type="inferred from homology"/>
<dbReference type="InterPro" id="IPR036108">
    <property type="entry name" value="4pyrrol_syn_uPrphyn_synt_sf"/>
</dbReference>
<organism evidence="13 14">
    <name type="scientific">Jaculus jaculus</name>
    <name type="common">Lesser Egyptian jerboa</name>
    <dbReference type="NCBI Taxonomy" id="51337"/>
    <lineage>
        <taxon>Eukaryota</taxon>
        <taxon>Metazoa</taxon>
        <taxon>Chordata</taxon>
        <taxon>Craniata</taxon>
        <taxon>Vertebrata</taxon>
        <taxon>Euteleostomi</taxon>
        <taxon>Mammalia</taxon>
        <taxon>Eutheria</taxon>
        <taxon>Euarchontoglires</taxon>
        <taxon>Glires</taxon>
        <taxon>Rodentia</taxon>
        <taxon>Myomorpha</taxon>
        <taxon>Dipodoidea</taxon>
        <taxon>Dipodidae</taxon>
        <taxon>Dipodinae</taxon>
        <taxon>Jaculus</taxon>
    </lineage>
</organism>
<evidence type="ECO:0000313" key="14">
    <source>
        <dbReference type="Proteomes" id="UP000694385"/>
    </source>
</evidence>
<evidence type="ECO:0000256" key="6">
    <source>
        <dbReference type="ARBA" id="ARBA00023244"/>
    </source>
</evidence>
<dbReference type="CTD" id="7390"/>
<evidence type="ECO:0000256" key="2">
    <source>
        <dbReference type="ARBA" id="ARBA00008133"/>
    </source>
</evidence>
<keyword evidence="6" id="KW-0627">Porphyrin biosynthesis</keyword>
<evidence type="ECO:0000256" key="7">
    <source>
        <dbReference type="ARBA" id="ARBA00031702"/>
    </source>
</evidence>
<evidence type="ECO:0000256" key="9">
    <source>
        <dbReference type="ARBA" id="ARBA00040167"/>
    </source>
</evidence>
<dbReference type="AlphaFoldDB" id="A0A8C5JZT6"/>
<dbReference type="Proteomes" id="UP000694385">
    <property type="component" value="Unassembled WGS sequence"/>
</dbReference>
<dbReference type="FunFam" id="3.40.50.10090:FF:000003">
    <property type="entry name" value="uroporphyrinogen-III synthase"/>
    <property type="match status" value="1"/>
</dbReference>
<comment type="similarity">
    <text evidence="2">Belongs to the uroporphyrinogen-III synthase family.</text>
</comment>
<evidence type="ECO:0000256" key="11">
    <source>
        <dbReference type="ARBA" id="ARBA00060039"/>
    </source>
</evidence>
<dbReference type="OrthoDB" id="5595751at2759"/>
<keyword evidence="5" id="KW-0456">Lyase</keyword>
<dbReference type="GO" id="GO:0006780">
    <property type="term" value="P:uroporphyrinogen III biosynthetic process"/>
    <property type="evidence" value="ECO:0007669"/>
    <property type="project" value="Ensembl"/>
</dbReference>
<dbReference type="GeneTree" id="ENSGT00390000009853"/>
<dbReference type="PANTHER" id="PTHR12390">
    <property type="entry name" value="UROPORPHYRINOGEN III SYNTHASE"/>
    <property type="match status" value="1"/>
</dbReference>
<dbReference type="GO" id="GO:0006785">
    <property type="term" value="P:heme B biosynthetic process"/>
    <property type="evidence" value="ECO:0007669"/>
    <property type="project" value="Ensembl"/>
</dbReference>
<dbReference type="UniPathway" id="UPA00251">
    <property type="reaction ID" value="UER00320"/>
</dbReference>
<evidence type="ECO:0000259" key="12">
    <source>
        <dbReference type="Pfam" id="PF02602"/>
    </source>
</evidence>
<reference evidence="13" key="2">
    <citation type="submission" date="2025-09" db="UniProtKB">
        <authorList>
            <consortium name="Ensembl"/>
        </authorList>
    </citation>
    <scope>IDENTIFICATION</scope>
</reference>
<dbReference type="PANTHER" id="PTHR12390:SF0">
    <property type="entry name" value="UROPORPHYRINOGEN-III SYNTHASE"/>
    <property type="match status" value="1"/>
</dbReference>
<evidence type="ECO:0000256" key="1">
    <source>
        <dbReference type="ARBA" id="ARBA00004772"/>
    </source>
</evidence>
<reference evidence="13" key="1">
    <citation type="submission" date="2025-08" db="UniProtKB">
        <authorList>
            <consortium name="Ensembl"/>
        </authorList>
    </citation>
    <scope>IDENTIFICATION</scope>
</reference>
<feature type="domain" description="Tetrapyrrole biosynthesis uroporphyrinogen III synthase" evidence="12">
    <location>
        <begin position="19"/>
        <end position="252"/>
    </location>
</feature>
<name>A0A8C5JZT6_JACJA</name>
<dbReference type="OMA" id="IHGADTG"/>
<dbReference type="GO" id="GO:0006784">
    <property type="term" value="P:heme A biosynthetic process"/>
    <property type="evidence" value="ECO:0007669"/>
    <property type="project" value="Ensembl"/>
</dbReference>
<dbReference type="InterPro" id="IPR003754">
    <property type="entry name" value="4pyrrol_synth_uPrphyn_synth"/>
</dbReference>
<evidence type="ECO:0000256" key="3">
    <source>
        <dbReference type="ARBA" id="ARBA00013109"/>
    </source>
</evidence>
<dbReference type="Ensembl" id="ENSJJAT00000006633.1">
    <property type="protein sequence ID" value="ENSJJAP00000003085.1"/>
    <property type="gene ID" value="ENSJJAG00000005821.1"/>
</dbReference>
<accession>A0A8C5JZT6</accession>
<dbReference type="CDD" id="cd06578">
    <property type="entry name" value="HemD"/>
    <property type="match status" value="1"/>
</dbReference>
<dbReference type="GO" id="GO:0006782">
    <property type="term" value="P:protoporphyrinogen IX biosynthetic process"/>
    <property type="evidence" value="ECO:0007669"/>
    <property type="project" value="UniProtKB-UniPathway"/>
</dbReference>
<comment type="catalytic activity">
    <reaction evidence="10">
        <text>hydroxymethylbilane = uroporphyrinogen III + H2O</text>
        <dbReference type="Rhea" id="RHEA:18965"/>
        <dbReference type="ChEBI" id="CHEBI:15377"/>
        <dbReference type="ChEBI" id="CHEBI:57308"/>
        <dbReference type="ChEBI" id="CHEBI:57845"/>
        <dbReference type="EC" id="4.2.1.75"/>
    </reaction>
</comment>
<dbReference type="Gene3D" id="3.40.50.10090">
    <property type="match status" value="2"/>
</dbReference>
<sequence>MRVLLLKDAKEDDSGQDPYIQELGLYGLEATLIPVLSFEFLSLPSLSEKLSHPEGFGGLIFTSPRAVEAVKLCLEKDNKTEVWEKSLKEKWNAKSVYVVGNATASLVSKIGLDGEGENCGNAAQLAEYICSKECPAVPLLFPCGTLKGDTLPNMLKDRGIPMESINVYQTIPHPGIQGSLENYYSKKGVPDSITFFSPSGLKYSLEYIQELSGDSFDQIKFVAIGPTTTRALTAKGLPVSCTAEKPTPQALATGLTKALQPQSCC</sequence>
<keyword evidence="4" id="KW-0350">Heme biosynthesis</keyword>
<evidence type="ECO:0000256" key="5">
    <source>
        <dbReference type="ARBA" id="ARBA00023239"/>
    </source>
</evidence>
<dbReference type="SUPFAM" id="SSF69618">
    <property type="entry name" value="HemD-like"/>
    <property type="match status" value="1"/>
</dbReference>
<evidence type="ECO:0000256" key="10">
    <source>
        <dbReference type="ARBA" id="ARBA00048617"/>
    </source>
</evidence>
<dbReference type="GeneID" id="101613056"/>
<evidence type="ECO:0000256" key="4">
    <source>
        <dbReference type="ARBA" id="ARBA00023133"/>
    </source>
</evidence>
<evidence type="ECO:0000256" key="8">
    <source>
        <dbReference type="ARBA" id="ARBA00032649"/>
    </source>
</evidence>
<comment type="pathway">
    <text evidence="1">Porphyrin-containing compound metabolism; protoporphyrin-IX biosynthesis; coproporphyrinogen-III from 5-aminolevulinate: step 3/4.</text>
</comment>
<dbReference type="Pfam" id="PF02602">
    <property type="entry name" value="HEM4"/>
    <property type="match status" value="1"/>
</dbReference>
<dbReference type="InterPro" id="IPR039793">
    <property type="entry name" value="UROS/Hem4"/>
</dbReference>
<dbReference type="GO" id="GO:0004852">
    <property type="term" value="F:uroporphyrinogen-III synthase activity"/>
    <property type="evidence" value="ECO:0007669"/>
    <property type="project" value="UniProtKB-EC"/>
</dbReference>
<dbReference type="EC" id="4.2.1.75" evidence="3"/>
<comment type="function">
    <text evidence="11">Catalyzes cyclization of the linear tetrapyrrole, hydroxymethylbilane, to the macrocyclic uroporphyrinogen III, the branch point for the various sub-pathways leading to the wide diversity of porphyrins. Porphyrins act as cofactors for a multitude of enzymes that perform a variety of processes within the cell such as methionine synthesis (vitamin B12) or oxygen transport (heme).</text>
</comment>